<proteinExistence type="predicted"/>
<dbReference type="PANTHER" id="PTHR38050">
    <property type="match status" value="1"/>
</dbReference>
<evidence type="ECO:0000256" key="7">
    <source>
        <dbReference type="ARBA" id="ARBA00023277"/>
    </source>
</evidence>
<dbReference type="EMBL" id="JACAZH010000034">
    <property type="protein sequence ID" value="KAF7337333.1"/>
    <property type="molecule type" value="Genomic_DNA"/>
</dbReference>
<dbReference type="InterPro" id="IPR029058">
    <property type="entry name" value="AB_hydrolase_fold"/>
</dbReference>
<evidence type="ECO:0000256" key="2">
    <source>
        <dbReference type="ARBA" id="ARBA00013091"/>
    </source>
</evidence>
<gene>
    <name evidence="11" type="ORF">MSAN_02258800</name>
</gene>
<dbReference type="OrthoDB" id="424610at2759"/>
<keyword evidence="3" id="KW-0964">Secreted</keyword>
<comment type="caution">
    <text evidence="11">The sequence shown here is derived from an EMBL/GenBank/DDBJ whole genome shotgun (WGS) entry which is preliminary data.</text>
</comment>
<evidence type="ECO:0000256" key="5">
    <source>
        <dbReference type="ARBA" id="ARBA00022729"/>
    </source>
</evidence>
<dbReference type="GO" id="GO:0045493">
    <property type="term" value="P:xylan catabolic process"/>
    <property type="evidence" value="ECO:0007669"/>
    <property type="project" value="UniProtKB-KW"/>
</dbReference>
<evidence type="ECO:0000256" key="1">
    <source>
        <dbReference type="ARBA" id="ARBA00004613"/>
    </source>
</evidence>
<keyword evidence="8" id="KW-0624">Polysaccharide degradation</keyword>
<feature type="chain" id="PRO_5034508682" description="feruloyl esterase" evidence="10">
    <location>
        <begin position="22"/>
        <end position="305"/>
    </location>
</feature>
<protein>
    <recommendedName>
        <fullName evidence="2">feruloyl esterase</fullName>
        <ecNumber evidence="2">3.1.1.73</ecNumber>
    </recommendedName>
</protein>
<keyword evidence="4" id="KW-0858">Xylan degradation</keyword>
<evidence type="ECO:0000313" key="12">
    <source>
        <dbReference type="Proteomes" id="UP000623467"/>
    </source>
</evidence>
<dbReference type="EC" id="3.1.1.73" evidence="2"/>
<dbReference type="SUPFAM" id="SSF53474">
    <property type="entry name" value="alpha/beta-Hydrolases"/>
    <property type="match status" value="1"/>
</dbReference>
<evidence type="ECO:0000256" key="4">
    <source>
        <dbReference type="ARBA" id="ARBA00022651"/>
    </source>
</evidence>
<keyword evidence="12" id="KW-1185">Reference proteome</keyword>
<evidence type="ECO:0000256" key="10">
    <source>
        <dbReference type="SAM" id="SignalP"/>
    </source>
</evidence>
<dbReference type="Proteomes" id="UP000623467">
    <property type="component" value="Unassembled WGS sequence"/>
</dbReference>
<organism evidence="11 12">
    <name type="scientific">Mycena sanguinolenta</name>
    <dbReference type="NCBI Taxonomy" id="230812"/>
    <lineage>
        <taxon>Eukaryota</taxon>
        <taxon>Fungi</taxon>
        <taxon>Dikarya</taxon>
        <taxon>Basidiomycota</taxon>
        <taxon>Agaricomycotina</taxon>
        <taxon>Agaricomycetes</taxon>
        <taxon>Agaricomycetidae</taxon>
        <taxon>Agaricales</taxon>
        <taxon>Marasmiineae</taxon>
        <taxon>Mycenaceae</taxon>
        <taxon>Mycena</taxon>
    </lineage>
</organism>
<feature type="signal peptide" evidence="10">
    <location>
        <begin position="1"/>
        <end position="21"/>
    </location>
</feature>
<evidence type="ECO:0000256" key="6">
    <source>
        <dbReference type="ARBA" id="ARBA00022801"/>
    </source>
</evidence>
<reference evidence="11" key="1">
    <citation type="submission" date="2020-05" db="EMBL/GenBank/DDBJ databases">
        <title>Mycena genomes resolve the evolution of fungal bioluminescence.</title>
        <authorList>
            <person name="Tsai I.J."/>
        </authorList>
    </citation>
    <scope>NUCLEOTIDE SEQUENCE</scope>
    <source>
        <strain evidence="11">160909Yilan</strain>
    </source>
</reference>
<accession>A0A8H7CJ57</accession>
<name>A0A8H7CJ57_9AGAR</name>
<evidence type="ECO:0000256" key="9">
    <source>
        <dbReference type="ARBA" id="ARBA00034075"/>
    </source>
</evidence>
<comment type="subcellular location">
    <subcellularLocation>
        <location evidence="1">Secreted</location>
    </subcellularLocation>
</comment>
<dbReference type="GO" id="GO:0005576">
    <property type="term" value="C:extracellular region"/>
    <property type="evidence" value="ECO:0007669"/>
    <property type="project" value="UniProtKB-SubCell"/>
</dbReference>
<evidence type="ECO:0000256" key="3">
    <source>
        <dbReference type="ARBA" id="ARBA00022525"/>
    </source>
</evidence>
<evidence type="ECO:0000256" key="8">
    <source>
        <dbReference type="ARBA" id="ARBA00023326"/>
    </source>
</evidence>
<dbReference type="Gene3D" id="3.40.50.1820">
    <property type="entry name" value="alpha/beta hydrolase"/>
    <property type="match status" value="1"/>
</dbReference>
<sequence>MRTTIPTGALALAAASTLAIAATVNIVQERATEGTAGCGVSHIFPGLTQYYSLQSSGVDRSYSVHIPSNYNDTAPYPVVLGFHGSSEIGFFFEADTGLSESKYSADKIMVYPNGLGGAWAGANYSEATVPEDLQFVSDLLDAVRAGWCIDNSRIYATGMSIGGGFVNTIACSAVGGEFAAFAASSGSFYTDATGPDDGCTPARSPLPMLEIHGGADTDVHYEGGPGEGGIEPAIPDWLGWWAERNSCGTNTSETLFNGDVQHYTWECSGVADLLQHWKVDDMKHCWASTTLDFFRNRGRSGPHTH</sequence>
<dbReference type="PANTHER" id="PTHR38050:SF2">
    <property type="entry name" value="FERULOYL ESTERASE C-RELATED"/>
    <property type="match status" value="1"/>
</dbReference>
<dbReference type="GO" id="GO:0030600">
    <property type="term" value="F:feruloyl esterase activity"/>
    <property type="evidence" value="ECO:0007669"/>
    <property type="project" value="UniProtKB-EC"/>
</dbReference>
<evidence type="ECO:0000313" key="11">
    <source>
        <dbReference type="EMBL" id="KAF7337333.1"/>
    </source>
</evidence>
<keyword evidence="6" id="KW-0378">Hydrolase</keyword>
<comment type="catalytic activity">
    <reaction evidence="9">
        <text>feruloyl-polysaccharide + H2O = ferulate + polysaccharide.</text>
        <dbReference type="EC" id="3.1.1.73"/>
    </reaction>
</comment>
<keyword evidence="7" id="KW-0119">Carbohydrate metabolism</keyword>
<keyword evidence="5 10" id="KW-0732">Signal</keyword>
<dbReference type="AlphaFoldDB" id="A0A8H7CJ57"/>
<dbReference type="InterPro" id="IPR043595">
    <property type="entry name" value="FaeB/C/D"/>
</dbReference>